<evidence type="ECO:0000313" key="1">
    <source>
        <dbReference type="EMBL" id="MBL0388058.1"/>
    </source>
</evidence>
<dbReference type="RefSeq" id="WP_201636673.1">
    <property type="nucleotide sequence ID" value="NZ_JAEQNB010000005.1"/>
</dbReference>
<protein>
    <submittedName>
        <fullName evidence="1">Uncharacterized protein</fullName>
    </submittedName>
</protein>
<reference evidence="1 2" key="1">
    <citation type="submission" date="2021-01" db="EMBL/GenBank/DDBJ databases">
        <title>Tumebacillus sp. strain ITR2 16S ribosomal RNA gene Genome sequencing and assembly.</title>
        <authorList>
            <person name="Kang M."/>
        </authorList>
    </citation>
    <scope>NUCLEOTIDE SEQUENCE [LARGE SCALE GENOMIC DNA]</scope>
    <source>
        <strain evidence="1 2">ITR2</strain>
    </source>
</reference>
<name>A0ABS1JCQ2_9BACL</name>
<sequence length="69" mass="8146">MDWMQDLEQRLQDRELFQLSIDGQIYTVDARGSQITFTNEHGRTETFSTPDHLQTALQSWYENPVIVMI</sequence>
<accession>A0ABS1JCQ2</accession>
<comment type="caution">
    <text evidence="1">The sequence shown here is derived from an EMBL/GenBank/DDBJ whole genome shotgun (WGS) entry which is preliminary data.</text>
</comment>
<dbReference type="EMBL" id="JAEQNB010000005">
    <property type="protein sequence ID" value="MBL0388058.1"/>
    <property type="molecule type" value="Genomic_DNA"/>
</dbReference>
<evidence type="ECO:0000313" key="2">
    <source>
        <dbReference type="Proteomes" id="UP000602284"/>
    </source>
</evidence>
<keyword evidence="2" id="KW-1185">Reference proteome</keyword>
<organism evidence="1 2">
    <name type="scientific">Tumebacillus amylolyticus</name>
    <dbReference type="NCBI Taxonomy" id="2801339"/>
    <lineage>
        <taxon>Bacteria</taxon>
        <taxon>Bacillati</taxon>
        <taxon>Bacillota</taxon>
        <taxon>Bacilli</taxon>
        <taxon>Bacillales</taxon>
        <taxon>Alicyclobacillaceae</taxon>
        <taxon>Tumebacillus</taxon>
    </lineage>
</organism>
<gene>
    <name evidence="1" type="ORF">JJB07_15675</name>
</gene>
<dbReference type="Proteomes" id="UP000602284">
    <property type="component" value="Unassembled WGS sequence"/>
</dbReference>
<proteinExistence type="predicted"/>